<dbReference type="PANTHER" id="PTHR11439:SF521">
    <property type="entry name" value="RNA-DIRECTED DNA POLYMERASE"/>
    <property type="match status" value="1"/>
</dbReference>
<dbReference type="SUPFAM" id="SSF56672">
    <property type="entry name" value="DNA/RNA polymerases"/>
    <property type="match status" value="1"/>
</dbReference>
<dbReference type="InterPro" id="IPR013103">
    <property type="entry name" value="RVT_2"/>
</dbReference>
<sequence>MKVDRTIDKFKARLVIQGFRQKEGIDYFDTYAPVARITTIRLLLALAAIHNLVIHKMDVKTTFLNGDLDEEVYMKQPEGFVMPGNEHKVCKLVKLLYGMKQAPKQWHQKFDEVVLSSGFLLNQSDKSLDDYAVTPVGYAFSMKIKGIVITQSPYIEKILKKLNREDCSPVNTPMDPVEMLKPNTGKPVDQLKYSRATGCLMYNMTSTRPDIAYVVGRLMLEGYTDASWINYVEDSSSTSGWVFLLGGGAISWASKKQTCITGSTMESEFVALAATGKEAEWLRNLIHEIPIWPKPMCHQAICRNDDLLETDEVSCSARVYAVTWHMVTPNTLGLRDRKHKMENTYNSSNLLAL</sequence>
<dbReference type="CDD" id="cd09272">
    <property type="entry name" value="RNase_HI_RT_Ty1"/>
    <property type="match status" value="1"/>
</dbReference>
<comment type="caution">
    <text evidence="2">The sequence shown here is derived from an EMBL/GenBank/DDBJ whole genome shotgun (WGS) entry which is preliminary data.</text>
</comment>
<protein>
    <submittedName>
        <fullName evidence="2">Zinc finger, CCHC-type containing protein</fullName>
    </submittedName>
</protein>
<dbReference type="EMBL" id="BQNB010013060">
    <property type="protein sequence ID" value="GJT11332.1"/>
    <property type="molecule type" value="Genomic_DNA"/>
</dbReference>
<dbReference type="PANTHER" id="PTHR11439">
    <property type="entry name" value="GAG-POL-RELATED RETROTRANSPOSON"/>
    <property type="match status" value="1"/>
</dbReference>
<name>A0ABQ5BBQ8_9ASTR</name>
<gene>
    <name evidence="2" type="ORF">Tco_0858374</name>
</gene>
<keyword evidence="3" id="KW-1185">Reference proteome</keyword>
<evidence type="ECO:0000259" key="1">
    <source>
        <dbReference type="Pfam" id="PF07727"/>
    </source>
</evidence>
<reference evidence="2" key="1">
    <citation type="journal article" date="2022" name="Int. J. Mol. Sci.">
        <title>Draft Genome of Tanacetum Coccineum: Genomic Comparison of Closely Related Tanacetum-Family Plants.</title>
        <authorList>
            <person name="Yamashiro T."/>
            <person name="Shiraishi A."/>
            <person name="Nakayama K."/>
            <person name="Satake H."/>
        </authorList>
    </citation>
    <scope>NUCLEOTIDE SEQUENCE</scope>
</reference>
<evidence type="ECO:0000313" key="2">
    <source>
        <dbReference type="EMBL" id="GJT11332.1"/>
    </source>
</evidence>
<reference evidence="2" key="2">
    <citation type="submission" date="2022-01" db="EMBL/GenBank/DDBJ databases">
        <authorList>
            <person name="Yamashiro T."/>
            <person name="Shiraishi A."/>
            <person name="Satake H."/>
            <person name="Nakayama K."/>
        </authorList>
    </citation>
    <scope>NUCLEOTIDE SEQUENCE</scope>
</reference>
<organism evidence="2 3">
    <name type="scientific">Tanacetum coccineum</name>
    <dbReference type="NCBI Taxonomy" id="301880"/>
    <lineage>
        <taxon>Eukaryota</taxon>
        <taxon>Viridiplantae</taxon>
        <taxon>Streptophyta</taxon>
        <taxon>Embryophyta</taxon>
        <taxon>Tracheophyta</taxon>
        <taxon>Spermatophyta</taxon>
        <taxon>Magnoliopsida</taxon>
        <taxon>eudicotyledons</taxon>
        <taxon>Gunneridae</taxon>
        <taxon>Pentapetalae</taxon>
        <taxon>asterids</taxon>
        <taxon>campanulids</taxon>
        <taxon>Asterales</taxon>
        <taxon>Asteraceae</taxon>
        <taxon>Asteroideae</taxon>
        <taxon>Anthemideae</taxon>
        <taxon>Anthemidinae</taxon>
        <taxon>Tanacetum</taxon>
    </lineage>
</organism>
<feature type="domain" description="Reverse transcriptase Ty1/copia-type" evidence="1">
    <location>
        <begin position="6"/>
        <end position="120"/>
    </location>
</feature>
<dbReference type="Pfam" id="PF07727">
    <property type="entry name" value="RVT_2"/>
    <property type="match status" value="1"/>
</dbReference>
<dbReference type="InterPro" id="IPR043502">
    <property type="entry name" value="DNA/RNA_pol_sf"/>
</dbReference>
<accession>A0ABQ5BBQ8</accession>
<proteinExistence type="predicted"/>
<evidence type="ECO:0000313" key="3">
    <source>
        <dbReference type="Proteomes" id="UP001151760"/>
    </source>
</evidence>
<dbReference type="Proteomes" id="UP001151760">
    <property type="component" value="Unassembled WGS sequence"/>
</dbReference>